<gene>
    <name evidence="1" type="ORF">GOODEAATRI_025891</name>
</gene>
<feature type="non-terminal residue" evidence="1">
    <location>
        <position position="1"/>
    </location>
</feature>
<organism evidence="1 2">
    <name type="scientific">Goodea atripinnis</name>
    <dbReference type="NCBI Taxonomy" id="208336"/>
    <lineage>
        <taxon>Eukaryota</taxon>
        <taxon>Metazoa</taxon>
        <taxon>Chordata</taxon>
        <taxon>Craniata</taxon>
        <taxon>Vertebrata</taxon>
        <taxon>Euteleostomi</taxon>
        <taxon>Actinopterygii</taxon>
        <taxon>Neopterygii</taxon>
        <taxon>Teleostei</taxon>
        <taxon>Neoteleostei</taxon>
        <taxon>Acanthomorphata</taxon>
        <taxon>Ovalentaria</taxon>
        <taxon>Atherinomorphae</taxon>
        <taxon>Cyprinodontiformes</taxon>
        <taxon>Goodeidae</taxon>
        <taxon>Goodea</taxon>
    </lineage>
</organism>
<reference evidence="1 2" key="1">
    <citation type="submission" date="2021-06" db="EMBL/GenBank/DDBJ databases">
        <authorList>
            <person name="Palmer J.M."/>
        </authorList>
    </citation>
    <scope>NUCLEOTIDE SEQUENCE [LARGE SCALE GENOMIC DNA]</scope>
    <source>
        <strain evidence="1 2">GA_2019</strain>
        <tissue evidence="1">Muscle</tissue>
    </source>
</reference>
<dbReference type="PANTHER" id="PTHR46682:SF1">
    <property type="entry name" value="ADHESION G-PROTEIN COUPLED RECEPTOR V1"/>
    <property type="match status" value="1"/>
</dbReference>
<dbReference type="EMBL" id="JAHRIO010053091">
    <property type="protein sequence ID" value="MEQ2176232.1"/>
    <property type="molecule type" value="Genomic_DNA"/>
</dbReference>
<evidence type="ECO:0000313" key="1">
    <source>
        <dbReference type="EMBL" id="MEQ2176232.1"/>
    </source>
</evidence>
<dbReference type="SUPFAM" id="SSF141072">
    <property type="entry name" value="CalX-like"/>
    <property type="match status" value="2"/>
</dbReference>
<proteinExistence type="predicted"/>
<name>A0ABV0P1A9_9TELE</name>
<dbReference type="InterPro" id="IPR026919">
    <property type="entry name" value="ADGRV1"/>
</dbReference>
<evidence type="ECO:0000313" key="2">
    <source>
        <dbReference type="Proteomes" id="UP001476798"/>
    </source>
</evidence>
<dbReference type="Proteomes" id="UP001476798">
    <property type="component" value="Unassembled WGS sequence"/>
</dbReference>
<protein>
    <submittedName>
        <fullName evidence="1">Uncharacterized protein</fullName>
    </submittedName>
</protein>
<dbReference type="PANTHER" id="PTHR46682">
    <property type="entry name" value="ADHESION G-PROTEIN COUPLED RECEPTOR V1"/>
    <property type="match status" value="1"/>
</dbReference>
<comment type="caution">
    <text evidence="1">The sequence shown here is derived from an EMBL/GenBank/DDBJ whole genome shotgun (WGS) entry which is preliminary data.</text>
</comment>
<sequence>VVIGEPEFVDDPAAMATLTVFRSPGGVVTVIIRADKAALGIIGIAESSQNIIIGEPQGDYNGTAMVKLSFWCFAESLLISFGFLCLHLVVSAVDYTVRESGLQLDQPPAIGNVSSLFVVILPNDNAEGVLDFRQDYLNITDTVGDFLALAGSVMIVEGQREAEIILSLMPDSVPELEELYIVQLTAVDGGGTLDANPDLIRTQIRFDIRFNLPVKRSQVTRALVVNVTRLAGLFGNASVGYKISGRGTEVMDIQEILRGQAEGRLLMREGQAFSQITVPISSQVGFASLGLQVLSVEMGTCEAKVTRTGLFGDVRMQWKAGYPSEKNPPGFRTGHIVPNSGSVTLAHGEKTKSISFTAFSDGLQAATYAIHLTNATSGTGGPGAVKLR</sequence>
<keyword evidence="2" id="KW-1185">Reference proteome</keyword>
<dbReference type="InterPro" id="IPR038081">
    <property type="entry name" value="CalX-like_sf"/>
</dbReference>
<accession>A0ABV0P1A9</accession>